<evidence type="ECO:0000256" key="1">
    <source>
        <dbReference type="ARBA" id="ARBA00007867"/>
    </source>
</evidence>
<evidence type="ECO:0000256" key="3">
    <source>
        <dbReference type="ARBA" id="ARBA00023115"/>
    </source>
</evidence>
<evidence type="ECO:0000256" key="5">
    <source>
        <dbReference type="PROSITE-ProRule" id="PRU00354"/>
    </source>
</evidence>
<gene>
    <name evidence="7" type="primary">speE-2</name>
    <name evidence="4" type="synonym">speE</name>
    <name evidence="7" type="ORF">BBEV_0147</name>
</gene>
<evidence type="ECO:0000313" key="7">
    <source>
        <dbReference type="EMBL" id="AOM81542.1"/>
    </source>
</evidence>
<dbReference type="PANTHER" id="PTHR11558">
    <property type="entry name" value="SPERMIDINE/SPERMINE SYNTHASE"/>
    <property type="match status" value="1"/>
</dbReference>
<feature type="domain" description="PABS" evidence="6">
    <location>
        <begin position="12"/>
        <end position="246"/>
    </location>
</feature>
<evidence type="ECO:0000313" key="8">
    <source>
        <dbReference type="Proteomes" id="UP000094463"/>
    </source>
</evidence>
<evidence type="ECO:0000256" key="4">
    <source>
        <dbReference type="HAMAP-Rule" id="MF_00198"/>
    </source>
</evidence>
<feature type="binding site" evidence="4">
    <location>
        <position position="41"/>
    </location>
    <ligand>
        <name>S-methyl-5'-thioadenosine</name>
        <dbReference type="ChEBI" id="CHEBI:17509"/>
    </ligand>
</feature>
<dbReference type="InterPro" id="IPR001045">
    <property type="entry name" value="Spermi_synthase"/>
</dbReference>
<proteinExistence type="inferred from homology"/>
<comment type="caution">
    <text evidence="4">Lacks conserved residue(s) required for the propagation of feature annotation.</text>
</comment>
<dbReference type="PANTHER" id="PTHR11558:SF11">
    <property type="entry name" value="SPERMIDINE SYNTHASE"/>
    <property type="match status" value="1"/>
</dbReference>
<comment type="subunit">
    <text evidence="4">Homodimer or homotetramer.</text>
</comment>
<organism evidence="7 8">
    <name type="scientific">Salisediminibacterium beveridgei</name>
    <dbReference type="NCBI Taxonomy" id="632773"/>
    <lineage>
        <taxon>Bacteria</taxon>
        <taxon>Bacillati</taxon>
        <taxon>Bacillota</taxon>
        <taxon>Bacilli</taxon>
        <taxon>Bacillales</taxon>
        <taxon>Bacillaceae</taxon>
        <taxon>Salisediminibacterium</taxon>
    </lineage>
</organism>
<dbReference type="EMBL" id="CP012502">
    <property type="protein sequence ID" value="AOM81542.1"/>
    <property type="molecule type" value="Genomic_DNA"/>
</dbReference>
<feature type="binding site" evidence="4">
    <location>
        <position position="173"/>
    </location>
    <ligand>
        <name>S-methyl-5'-thioadenosine</name>
        <dbReference type="ChEBI" id="CHEBI:17509"/>
    </ligand>
</feature>
<dbReference type="InterPro" id="IPR030374">
    <property type="entry name" value="PABS"/>
</dbReference>
<comment type="catalytic activity">
    <reaction evidence="4">
        <text>S-adenosyl 3-(methylsulfanyl)propylamine + putrescine = S-methyl-5'-thioadenosine + spermidine + H(+)</text>
        <dbReference type="Rhea" id="RHEA:12721"/>
        <dbReference type="ChEBI" id="CHEBI:15378"/>
        <dbReference type="ChEBI" id="CHEBI:17509"/>
        <dbReference type="ChEBI" id="CHEBI:57443"/>
        <dbReference type="ChEBI" id="CHEBI:57834"/>
        <dbReference type="ChEBI" id="CHEBI:326268"/>
        <dbReference type="EC" id="2.5.1.16"/>
    </reaction>
</comment>
<accession>A0A1D7QRA7</accession>
<dbReference type="Pfam" id="PF01564">
    <property type="entry name" value="Spermine_synth"/>
    <property type="match status" value="1"/>
</dbReference>
<comment type="pathway">
    <text evidence="4">Amine and polyamine biosynthesis; spermidine biosynthesis; spermidine from putrescine: step 1/1.</text>
</comment>
<keyword evidence="3 4" id="KW-0620">Polyamine biosynthesis</keyword>
<dbReference type="GO" id="GO:0004766">
    <property type="term" value="F:spermidine synthase activity"/>
    <property type="evidence" value="ECO:0007669"/>
    <property type="project" value="UniProtKB-UniRule"/>
</dbReference>
<comment type="function">
    <text evidence="4">Catalyzes the irreversible transfer of a propylamine group from the amino donor S-adenosylmethioninamine (decarboxy-AdoMet) to putrescine (1,4-diaminobutane) to yield spermidine.</text>
</comment>
<dbReference type="SUPFAM" id="SSF53335">
    <property type="entry name" value="S-adenosyl-L-methionine-dependent methyltransferases"/>
    <property type="match status" value="1"/>
</dbReference>
<feature type="active site" description="Proton acceptor" evidence="4 5">
    <location>
        <position position="166"/>
    </location>
</feature>
<evidence type="ECO:0000256" key="2">
    <source>
        <dbReference type="ARBA" id="ARBA00022679"/>
    </source>
</evidence>
<dbReference type="AlphaFoldDB" id="A0A1D7QRA7"/>
<dbReference type="InterPro" id="IPR029063">
    <property type="entry name" value="SAM-dependent_MTases_sf"/>
</dbReference>
<comment type="similarity">
    <text evidence="1 4">Belongs to the spermidine/spermine synthase family.</text>
</comment>
<feature type="binding site" evidence="4">
    <location>
        <begin position="148"/>
        <end position="149"/>
    </location>
    <ligand>
        <name>S-methyl-5'-thioadenosine</name>
        <dbReference type="ChEBI" id="CHEBI:17509"/>
    </ligand>
</feature>
<sequence>MLPKSIMERDGELWYFVEEGDNASLNYRVRRILHEEQTPYQHLMVLDTYDFGPCLILDHILQTTSMDGFIYNEMIAHMPLALHPDPKDVLIIGGGDLGVANEVVKYDSVERVDMIEIDEAVVRAAQRFLPEVAGEGPLDPKIHVHYEDGVKYMANASRTYDVVIIDSSDPVGPAVELFSQPFYQNVHKRLNPDGIMSCQSLSPVFNMFYLQHIREVLDLFFPAVKTYHATIPTYNGGLYSFTIGMKKVPATLTGIKPHGENRYVTPEVLEASFVHPEYVRNDLKMRERT</sequence>
<dbReference type="NCBIfam" id="TIGR00417">
    <property type="entry name" value="speE"/>
    <property type="match status" value="1"/>
</dbReference>
<dbReference type="NCBIfam" id="NF037959">
    <property type="entry name" value="MFS_SpdSyn"/>
    <property type="match status" value="1"/>
</dbReference>
<feature type="binding site" evidence="4">
    <location>
        <begin position="166"/>
        <end position="169"/>
    </location>
    <ligand>
        <name>spermidine</name>
        <dbReference type="ChEBI" id="CHEBI:57834"/>
    </ligand>
</feature>
<dbReference type="InterPro" id="IPR037163">
    <property type="entry name" value="Spermidine_synt_N_sf"/>
</dbReference>
<dbReference type="HAMAP" id="MF_00198">
    <property type="entry name" value="Spermidine_synth"/>
    <property type="match status" value="1"/>
</dbReference>
<dbReference type="PATRIC" id="fig|632773.3.peg.154"/>
<dbReference type="Gene3D" id="3.40.50.150">
    <property type="entry name" value="Vaccinia Virus protein VP39"/>
    <property type="match status" value="1"/>
</dbReference>
<feature type="binding site" evidence="4">
    <location>
        <position position="96"/>
    </location>
    <ligand>
        <name>spermidine</name>
        <dbReference type="ChEBI" id="CHEBI:57834"/>
    </ligand>
</feature>
<dbReference type="EC" id="2.5.1.16" evidence="4"/>
<dbReference type="RefSeq" id="WP_069363709.1">
    <property type="nucleotide sequence ID" value="NZ_CP012502.1"/>
</dbReference>
<evidence type="ECO:0000259" key="6">
    <source>
        <dbReference type="PROSITE" id="PS51006"/>
    </source>
</evidence>
<reference evidence="7 8" key="1">
    <citation type="submission" date="2015-08" db="EMBL/GenBank/DDBJ databases">
        <title>The complete genome sequence of Bacillus beveridgei MLTeJB.</title>
        <authorList>
            <person name="Hanson T.E."/>
            <person name="Mesa C."/>
            <person name="Basesman S.M."/>
            <person name="Oremland R.S."/>
        </authorList>
    </citation>
    <scope>NUCLEOTIDE SEQUENCE [LARGE SCALE GENOMIC DNA]</scope>
    <source>
        <strain evidence="7 8">MLTeJB</strain>
    </source>
</reference>
<keyword evidence="8" id="KW-1185">Reference proteome</keyword>
<dbReference type="NCBIfam" id="NF002010">
    <property type="entry name" value="PRK00811.1"/>
    <property type="match status" value="1"/>
</dbReference>
<dbReference type="Gene3D" id="2.30.140.10">
    <property type="entry name" value="Spermidine synthase, tetramerisation domain"/>
    <property type="match status" value="1"/>
</dbReference>
<dbReference type="InterPro" id="IPR035246">
    <property type="entry name" value="Spermidine_synt_N"/>
</dbReference>
<dbReference type="PROSITE" id="PS51006">
    <property type="entry name" value="PABS_2"/>
    <property type="match status" value="1"/>
</dbReference>
<dbReference type="KEGG" id="bbev:BBEV_0147"/>
<dbReference type="UniPathway" id="UPA00248">
    <property type="reaction ID" value="UER00314"/>
</dbReference>
<dbReference type="OrthoDB" id="9793120at2"/>
<feature type="binding site" evidence="4">
    <location>
        <position position="116"/>
    </location>
    <ligand>
        <name>S-methyl-5'-thioadenosine</name>
        <dbReference type="ChEBI" id="CHEBI:17509"/>
    </ligand>
</feature>
<dbReference type="GO" id="GO:0005829">
    <property type="term" value="C:cytosol"/>
    <property type="evidence" value="ECO:0007669"/>
    <property type="project" value="TreeGrafter"/>
</dbReference>
<keyword evidence="2 4" id="KW-0808">Transferase</keyword>
<protein>
    <recommendedName>
        <fullName evidence="4">Polyamine aminopropyltransferase</fullName>
    </recommendedName>
    <alternativeName>
        <fullName evidence="4">Putrescine aminopropyltransferase</fullName>
        <shortName evidence="4">PAPT</shortName>
    </alternativeName>
    <alternativeName>
        <fullName evidence="4">Spermidine synthase</fullName>
        <shortName evidence="4">SPDS</shortName>
        <shortName evidence="4">SPDSY</shortName>
        <ecNumber evidence="4">2.5.1.16</ecNumber>
    </alternativeName>
</protein>
<dbReference type="GO" id="GO:0008295">
    <property type="term" value="P:spermidine biosynthetic process"/>
    <property type="evidence" value="ECO:0007669"/>
    <property type="project" value="UniProtKB-UniRule"/>
</dbReference>
<dbReference type="Proteomes" id="UP000094463">
    <property type="component" value="Chromosome"/>
</dbReference>
<name>A0A1D7QRA7_9BACI</name>
<dbReference type="Pfam" id="PF17284">
    <property type="entry name" value="Spermine_synt_N"/>
    <property type="match status" value="1"/>
</dbReference>
<keyword evidence="4" id="KW-0745">Spermidine biosynthesis</keyword>
<dbReference type="STRING" id="632773.BBEV_0147"/>
<dbReference type="CDD" id="cd02440">
    <property type="entry name" value="AdoMet_MTases"/>
    <property type="match status" value="1"/>
</dbReference>